<sequence length="90" mass="9850">MGAQHSKRSPERREVKAESTIESAPDLFGPANCKSCWYQSKGLVTCSNHYLCINCLTLLLTVSDRCPICYGKLPTTLSLTTTPSAPPYTP</sequence>
<keyword evidence="4 17" id="KW-0945">Host-virus interaction</keyword>
<comment type="similarity">
    <text evidence="1 17">Belongs to the arenaviridae Z protein family.</text>
</comment>
<name>A0A2H4RDP1_9VIRU</name>
<feature type="compositionally biased region" description="Basic and acidic residues" evidence="19">
    <location>
        <begin position="8"/>
        <end position="19"/>
    </location>
</feature>
<comment type="subcellular location">
    <subcellularLocation>
        <location evidence="17">Virion</location>
    </subcellularLocation>
    <subcellularLocation>
        <location evidence="17">Host cytoplasm</location>
        <location evidence="17">Host perinuclear region</location>
    </subcellularLocation>
    <subcellularLocation>
        <location evidence="17">Host cell membrane</location>
    </subcellularLocation>
    <text evidence="17">Mainly perinuclear. During budding, associates at the inner side of the plasma membrane of infected cells.</text>
</comment>
<evidence type="ECO:0000256" key="17">
    <source>
        <dbReference type="PIRNR" id="PIRNR004030"/>
    </source>
</evidence>
<dbReference type="InterPro" id="IPR024183">
    <property type="entry name" value="RING_finger_Z_arenaviridae"/>
</dbReference>
<dbReference type="RefSeq" id="YP_010839771.1">
    <property type="nucleotide sequence ID" value="NC_078105.1"/>
</dbReference>
<evidence type="ECO:0000256" key="13">
    <source>
        <dbReference type="ARBA" id="ARBA00023136"/>
    </source>
</evidence>
<keyword evidence="3 17" id="KW-1032">Host cell membrane</keyword>
<proteinExistence type="inferred from homology"/>
<dbReference type="Pfam" id="PF03854">
    <property type="entry name" value="zf-P11"/>
    <property type="match status" value="1"/>
</dbReference>
<keyword evidence="5 17" id="KW-1188">Viral release from host cell</keyword>
<dbReference type="SUPFAM" id="SSF57850">
    <property type="entry name" value="RING/U-box"/>
    <property type="match status" value="1"/>
</dbReference>
<evidence type="ECO:0000256" key="11">
    <source>
        <dbReference type="ARBA" id="ARBA00022844"/>
    </source>
</evidence>
<keyword evidence="7 18" id="KW-0519">Myristate</keyword>
<evidence type="ECO:0000256" key="12">
    <source>
        <dbReference type="ARBA" id="ARBA00022870"/>
    </source>
</evidence>
<organism evidence="21 22">
    <name type="scientific">Alxa virus</name>
    <dbReference type="NCBI Taxonomy" id="2847047"/>
    <lineage>
        <taxon>Viruses</taxon>
        <taxon>Riboviria</taxon>
        <taxon>Orthornavirae</taxon>
        <taxon>Negarnaviricota</taxon>
        <taxon>Polyploviricotina</taxon>
        <taxon>Bunyaviricetes</taxon>
        <taxon>Hareavirales</taxon>
        <taxon>Arenaviridae</taxon>
        <taxon>Mammarenavirus</taxon>
        <taxon>Mammarenavirus alashanense</taxon>
    </lineage>
</organism>
<reference evidence="21 22" key="1">
    <citation type="journal article" date="2018" name="Emerg. Microbes Infect.">
        <title>Detection of Hantaviruses and Arenaviruzses in three-toed jerboas from the Inner Mongolia Autonomous Region, China.</title>
        <authorList>
            <person name="Wu Z."/>
            <person name="Du J."/>
            <person name="Lu L."/>
            <person name="Yang L."/>
            <person name="Dong J."/>
            <person name="Sun L."/>
            <person name="Zhu Y."/>
            <person name="Liu Q."/>
            <person name="Jin Q."/>
        </authorList>
    </citation>
    <scope>NUCLEOTIDE SEQUENCE [LARGE SCALE GENOMIC DNA]</scope>
    <source>
        <strain evidence="21">RtDs-AreV-IM2014</strain>
    </source>
</reference>
<keyword evidence="10" id="KW-0862">Zinc</keyword>
<protein>
    <recommendedName>
        <fullName evidence="17">RING finger protein Z</fullName>
        <shortName evidence="17">Protein Z</shortName>
    </recommendedName>
    <alternativeName>
        <fullName evidence="17">Zinc-binding protein</fullName>
    </alternativeName>
</protein>
<evidence type="ECO:0000256" key="14">
    <source>
        <dbReference type="ARBA" id="ARBA00023200"/>
    </source>
</evidence>
<gene>
    <name evidence="21" type="primary">Z</name>
</gene>
<comment type="function">
    <text evidence="16">Plays a crucial role in virion assembly and budding. Expressed late in the virus life cycle, it acts as an inhibitor of viral transcription and RNA synthesis by interacting with the viral polymerase L. Presumably recruits the NP encapsidated genome to cellular membranes at budding sites via direct interaction with NP. Plays critical roles in the final steps of viral release by interacting with host TSG101, a member of the vacuolar protein-sorting pathway and using other cellular host proteins involved in vesicle formation pathway. The budding of the virus progeny occurs after association of protein Z with the viral glycoprotein complex SSP-GP1-GP2 at the cell periphery, step that requires myristoylation of protein Z. Also selectively represses protein production by associating with host eIF4E. In cell-based minigenome assay, has an inhibitory effect on the ribonucleoprotein machinery (vRNP), which is responsible for the replication and transcription of the viral genome.</text>
</comment>
<reference evidence="21 22" key="2">
    <citation type="journal article" date="2018" name="Microbiome">
        <title>Comparative analysis of rodent and small mammal viromes to better understand the wildlife origin of emerging infectious diseases.</title>
        <authorList>
            <person name="Wu Z."/>
            <person name="Lu L."/>
            <person name="Du J."/>
            <person name="Yang L."/>
            <person name="Ren X."/>
            <person name="Liu B."/>
            <person name="Jiang J."/>
            <person name="Yang J."/>
            <person name="Dong J."/>
            <person name="Sun L."/>
            <person name="Zhu Y."/>
            <person name="Li Y."/>
            <person name="Zheng D."/>
            <person name="Zhang C."/>
            <person name="Su H."/>
            <person name="Zheng Y."/>
            <person name="Zhou H."/>
            <person name="Zhu G."/>
            <person name="Li H."/>
            <person name="Chmura A."/>
            <person name="Yang F."/>
            <person name="Daszak P."/>
            <person name="Wang J."/>
            <person name="Liu Q."/>
            <person name="Jin Q."/>
        </authorList>
    </citation>
    <scope>NUCLEOTIDE SEQUENCE [LARGE SCALE GENOMIC DNA]</scope>
    <source>
        <strain evidence="21">RtDs-AreV-IM2014</strain>
    </source>
</reference>
<dbReference type="GO" id="GO:0008270">
    <property type="term" value="F:zinc ion binding"/>
    <property type="evidence" value="ECO:0007669"/>
    <property type="project" value="UniProtKB-KW"/>
</dbReference>
<evidence type="ECO:0000259" key="20">
    <source>
        <dbReference type="Pfam" id="PF03854"/>
    </source>
</evidence>
<evidence type="ECO:0000313" key="22">
    <source>
        <dbReference type="Proteomes" id="UP000502434"/>
    </source>
</evidence>
<keyword evidence="9" id="KW-0863">Zinc-finger</keyword>
<evidence type="ECO:0000256" key="4">
    <source>
        <dbReference type="ARBA" id="ARBA00022581"/>
    </source>
</evidence>
<accession>A0A2H4RDP1</accession>
<evidence type="ECO:0000256" key="19">
    <source>
        <dbReference type="SAM" id="MobiDB-lite"/>
    </source>
</evidence>
<evidence type="ECO:0000256" key="6">
    <source>
        <dbReference type="ARBA" id="ARBA00022637"/>
    </source>
</evidence>
<evidence type="ECO:0000256" key="5">
    <source>
        <dbReference type="ARBA" id="ARBA00022612"/>
    </source>
</evidence>
<dbReference type="Gene3D" id="3.30.160.310">
    <property type="match status" value="1"/>
</dbReference>
<evidence type="ECO:0000256" key="16">
    <source>
        <dbReference type="ARBA" id="ARBA00093315"/>
    </source>
</evidence>
<evidence type="ECO:0000256" key="9">
    <source>
        <dbReference type="ARBA" id="ARBA00022771"/>
    </source>
</evidence>
<keyword evidence="2 17" id="KW-1187">Viral budding via the host ESCRT complexes</keyword>
<dbReference type="InterPro" id="IPR038485">
    <property type="entry name" value="Z_RING-type_Znf_sf"/>
</dbReference>
<keyword evidence="12 17" id="KW-1043">Host membrane</keyword>
<dbReference type="EMBL" id="KY432892">
    <property type="protein sequence ID" value="ATY47649.1"/>
    <property type="molecule type" value="Genomic_RNA"/>
</dbReference>
<keyword evidence="13 17" id="KW-0472">Membrane</keyword>
<evidence type="ECO:0000313" key="21">
    <source>
        <dbReference type="EMBL" id="ATY47649.1"/>
    </source>
</evidence>
<keyword evidence="15" id="KW-0449">Lipoprotein</keyword>
<evidence type="ECO:0000256" key="2">
    <source>
        <dbReference type="ARBA" id="ARBA00022462"/>
    </source>
</evidence>
<keyword evidence="14 17" id="KW-1035">Host cytoplasm</keyword>
<evidence type="ECO:0000256" key="1">
    <source>
        <dbReference type="ARBA" id="ARBA00005503"/>
    </source>
</evidence>
<keyword evidence="8" id="KW-0479">Metal-binding</keyword>
<dbReference type="Proteomes" id="UP000502434">
    <property type="component" value="Genome"/>
</dbReference>
<dbReference type="PIRSF" id="PIRSF004030">
    <property type="entry name" value="Z_ArenaV"/>
    <property type="match status" value="1"/>
</dbReference>
<keyword evidence="22" id="KW-1185">Reference proteome</keyword>
<evidence type="ECO:0000256" key="15">
    <source>
        <dbReference type="ARBA" id="ARBA00023288"/>
    </source>
</evidence>
<feature type="domain" description="RING finger protein Z zinc finger" evidence="20">
    <location>
        <begin position="29"/>
        <end position="77"/>
    </location>
</feature>
<dbReference type="InterPro" id="IPR003224">
    <property type="entry name" value="Z_RING_Znf"/>
</dbReference>
<keyword evidence="6 17" id="KW-1198">Viral budding</keyword>
<evidence type="ECO:0000256" key="7">
    <source>
        <dbReference type="ARBA" id="ARBA00022707"/>
    </source>
</evidence>
<evidence type="ECO:0000256" key="10">
    <source>
        <dbReference type="ARBA" id="ARBA00022833"/>
    </source>
</evidence>
<feature type="region of interest" description="Disordered" evidence="19">
    <location>
        <begin position="1"/>
        <end position="20"/>
    </location>
</feature>
<dbReference type="GO" id="GO:0046761">
    <property type="term" value="P:viral budding from plasma membrane"/>
    <property type="evidence" value="ECO:0007669"/>
    <property type="project" value="InterPro"/>
</dbReference>
<dbReference type="GO" id="GO:0039702">
    <property type="term" value="P:viral budding via host ESCRT complex"/>
    <property type="evidence" value="ECO:0007669"/>
    <property type="project" value="UniProtKB-KW"/>
</dbReference>
<feature type="lipid moiety-binding region" description="N-myristoyl glycine; by host" evidence="18">
    <location>
        <position position="2"/>
    </location>
</feature>
<keyword evidence="11 17" id="KW-0946">Virion</keyword>
<dbReference type="GeneID" id="80549757"/>
<evidence type="ECO:0000256" key="3">
    <source>
        <dbReference type="ARBA" id="ARBA00022511"/>
    </source>
</evidence>
<dbReference type="GO" id="GO:0003723">
    <property type="term" value="F:RNA binding"/>
    <property type="evidence" value="ECO:0007669"/>
    <property type="project" value="InterPro"/>
</dbReference>
<evidence type="ECO:0000256" key="18">
    <source>
        <dbReference type="PIRSR" id="PIRSR004030-1"/>
    </source>
</evidence>
<evidence type="ECO:0000256" key="8">
    <source>
        <dbReference type="ARBA" id="ARBA00022723"/>
    </source>
</evidence>